<sequence>MNKNYKDFMSLKALNDSLTGNSMTSVEFKQVINNITNFIDQEIFINDDLVFQLTEISKNSGRDLDINFKSSFVIEKDLELIFNNLNYCKELLERCLFQKTIFFNFMIFTEVKSMVRYYLEKSYRYNSLMDYKKLFKINSVQFHEQNEMFKYLFSIFDKLVYIINHLNQKYFKNTTSDNRDLTLKFFINFAGDARSFTKSAEHHEKLVKGLNAIRYSNAWHYVRKLRNNLEHDFADPSSQYNISFSILLLFIIIGRCMLLINDTFMDDREINEILAIQQRKIKNQK</sequence>
<evidence type="ECO:0000256" key="1">
    <source>
        <dbReference type="SAM" id="Phobius"/>
    </source>
</evidence>
<dbReference type="Proteomes" id="UP000254792">
    <property type="component" value="Chromosome"/>
</dbReference>
<gene>
    <name evidence="2" type="ORF">SALLE_v1c07720</name>
</gene>
<accession>A0A345Z4B3</accession>
<keyword evidence="1" id="KW-0812">Transmembrane</keyword>
<dbReference type="AlphaFoldDB" id="A0A345Z4B3"/>
<keyword evidence="1" id="KW-1133">Transmembrane helix</keyword>
<protein>
    <submittedName>
        <fullName evidence="2">Uncharacterized protein</fullName>
    </submittedName>
</protein>
<dbReference type="RefSeq" id="WP_115558339.1">
    <property type="nucleotide sequence ID" value="NZ_CP031376.1"/>
</dbReference>
<name>A0A345Z4B3_9MOLU</name>
<dbReference type="OrthoDB" id="388595at2"/>
<proteinExistence type="predicted"/>
<dbReference type="EMBL" id="CP031376">
    <property type="protein sequence ID" value="AXK51442.1"/>
    <property type="molecule type" value="Genomic_DNA"/>
</dbReference>
<evidence type="ECO:0000313" key="3">
    <source>
        <dbReference type="Proteomes" id="UP000254792"/>
    </source>
</evidence>
<keyword evidence="1" id="KW-0472">Membrane</keyword>
<reference evidence="2 3" key="1">
    <citation type="submission" date="2018-07" db="EMBL/GenBank/DDBJ databases">
        <title>Complete genome sequence of Spiroplasma alleghenense PLHS-1 (ATCC 51752).</title>
        <authorList>
            <person name="Chou L."/>
            <person name="Lee T.-Y."/>
            <person name="Tsai Y.-M."/>
            <person name="Kuo C.-H."/>
        </authorList>
    </citation>
    <scope>NUCLEOTIDE SEQUENCE [LARGE SCALE GENOMIC DNA]</scope>
    <source>
        <strain evidence="2 3">PLHS-1</strain>
    </source>
</reference>
<keyword evidence="3" id="KW-1185">Reference proteome</keyword>
<dbReference type="KEGG" id="salx:SALLE_v1c07720"/>
<feature type="transmembrane region" description="Helical" evidence="1">
    <location>
        <begin position="240"/>
        <end position="260"/>
    </location>
</feature>
<evidence type="ECO:0000313" key="2">
    <source>
        <dbReference type="EMBL" id="AXK51442.1"/>
    </source>
</evidence>
<organism evidence="2 3">
    <name type="scientific">Spiroplasma alleghenense</name>
    <dbReference type="NCBI Taxonomy" id="216931"/>
    <lineage>
        <taxon>Bacteria</taxon>
        <taxon>Bacillati</taxon>
        <taxon>Mycoplasmatota</taxon>
        <taxon>Mollicutes</taxon>
        <taxon>Entomoplasmatales</taxon>
        <taxon>Spiroplasmataceae</taxon>
        <taxon>Spiroplasma</taxon>
    </lineage>
</organism>